<keyword evidence="3" id="KW-1185">Reference proteome</keyword>
<dbReference type="Pfam" id="PF08450">
    <property type="entry name" value="SGL"/>
    <property type="match status" value="1"/>
</dbReference>
<dbReference type="PANTHER" id="PTHR47572">
    <property type="entry name" value="LIPOPROTEIN-RELATED"/>
    <property type="match status" value="1"/>
</dbReference>
<name>A0ABT1X1K3_9PROT</name>
<reference evidence="2 3" key="1">
    <citation type="submission" date="2022-06" db="EMBL/GenBank/DDBJ databases">
        <title>Roseomonas CN29.</title>
        <authorList>
            <person name="Cheng Y."/>
            <person name="He X."/>
        </authorList>
    </citation>
    <scope>NUCLEOTIDE SEQUENCE [LARGE SCALE GENOMIC DNA]</scope>
    <source>
        <strain evidence="2 3">CN29</strain>
    </source>
</reference>
<evidence type="ECO:0000313" key="2">
    <source>
        <dbReference type="EMBL" id="MCR0981077.1"/>
    </source>
</evidence>
<dbReference type="InterPro" id="IPR011042">
    <property type="entry name" value="6-blade_b-propeller_TolB-like"/>
</dbReference>
<dbReference type="PANTHER" id="PTHR47572:SF5">
    <property type="entry name" value="BLR2277 PROTEIN"/>
    <property type="match status" value="1"/>
</dbReference>
<dbReference type="Gene3D" id="2.120.10.30">
    <property type="entry name" value="TolB, C-terminal domain"/>
    <property type="match status" value="1"/>
</dbReference>
<protein>
    <submittedName>
        <fullName evidence="2">SMP-30/gluconolactonase/LRE family protein</fullName>
    </submittedName>
</protein>
<gene>
    <name evidence="2" type="ORF">NRP21_03330</name>
</gene>
<organism evidence="2 3">
    <name type="scientific">Roseomonas populi</name>
    <dbReference type="NCBI Taxonomy" id="3121582"/>
    <lineage>
        <taxon>Bacteria</taxon>
        <taxon>Pseudomonadati</taxon>
        <taxon>Pseudomonadota</taxon>
        <taxon>Alphaproteobacteria</taxon>
        <taxon>Acetobacterales</taxon>
        <taxon>Roseomonadaceae</taxon>
        <taxon>Roseomonas</taxon>
    </lineage>
</organism>
<proteinExistence type="predicted"/>
<dbReference type="EMBL" id="JANJOU010000002">
    <property type="protein sequence ID" value="MCR0981077.1"/>
    <property type="molecule type" value="Genomic_DNA"/>
</dbReference>
<evidence type="ECO:0000259" key="1">
    <source>
        <dbReference type="Pfam" id="PF08450"/>
    </source>
</evidence>
<comment type="caution">
    <text evidence="2">The sequence shown here is derived from an EMBL/GenBank/DDBJ whole genome shotgun (WGS) entry which is preliminary data.</text>
</comment>
<accession>A0ABT1X1K3</accession>
<feature type="domain" description="SMP-30/Gluconolactonase/LRE-like region" evidence="1">
    <location>
        <begin position="31"/>
        <end position="299"/>
    </location>
</feature>
<sequence length="322" mass="33638">MNGAASSVSDAARAGAPSLPAFREVTRGLRFPEGPVALQDGSVLVVELASGNLLRVAPDGGKSVVAHLGGAPNGAAIGPDGRCYICNNGGAAWIEDERGLHPNGPAPDYAGGRIQRVDLGTGAAETLFTECDGIMLKAPNDLVFDAAGGFWFTDYGKARARDMDRTGVLYADAGGGLTEVLFPMEKPNGIGLSPDDRTLYVAETVTARLWAFDLDGPGRIARRDTPNGGRLLATLPGACGIDSLAVDSAGNICLATIFEPSITVVSPSGEILRRLPMPDRFTTNIAFGGPDLRTAYVTQSLTGRLLALEWPVPGLGLHWLNR</sequence>
<dbReference type="SUPFAM" id="SSF63829">
    <property type="entry name" value="Calcium-dependent phosphotriesterase"/>
    <property type="match status" value="1"/>
</dbReference>
<dbReference type="Proteomes" id="UP001524642">
    <property type="component" value="Unassembled WGS sequence"/>
</dbReference>
<dbReference type="InterPro" id="IPR051262">
    <property type="entry name" value="SMP-30/CGR1_Lactonase"/>
</dbReference>
<dbReference type="RefSeq" id="WP_257714757.1">
    <property type="nucleotide sequence ID" value="NZ_JANJOU010000002.1"/>
</dbReference>
<dbReference type="InterPro" id="IPR013658">
    <property type="entry name" value="SGL"/>
</dbReference>
<evidence type="ECO:0000313" key="3">
    <source>
        <dbReference type="Proteomes" id="UP001524642"/>
    </source>
</evidence>